<dbReference type="RefSeq" id="WP_008504103.1">
    <property type="nucleotide sequence ID" value="NZ_CM001403.1"/>
</dbReference>
<gene>
    <name evidence="1" type="ORF">Mucpa_0361</name>
</gene>
<accession>H1YH55</accession>
<proteinExistence type="predicted"/>
<dbReference type="STRING" id="714943.Mucpa_0361"/>
<evidence type="ECO:0000313" key="1">
    <source>
        <dbReference type="EMBL" id="EHQ24557.1"/>
    </source>
</evidence>
<keyword evidence="2" id="KW-1185">Reference proteome</keyword>
<reference evidence="1" key="1">
    <citation type="submission" date="2011-09" db="EMBL/GenBank/DDBJ databases">
        <title>The permanent draft genome of Mucilaginibacter paludis DSM 18603.</title>
        <authorList>
            <consortium name="US DOE Joint Genome Institute (JGI-PGF)"/>
            <person name="Lucas S."/>
            <person name="Han J."/>
            <person name="Lapidus A."/>
            <person name="Bruce D."/>
            <person name="Goodwin L."/>
            <person name="Pitluck S."/>
            <person name="Peters L."/>
            <person name="Kyrpides N."/>
            <person name="Mavromatis K."/>
            <person name="Ivanova N."/>
            <person name="Mikhailova N."/>
            <person name="Held B."/>
            <person name="Detter J.C."/>
            <person name="Tapia R."/>
            <person name="Han C."/>
            <person name="Land M."/>
            <person name="Hauser L."/>
            <person name="Markowitz V."/>
            <person name="Cheng J.-F."/>
            <person name="Hugenholtz P."/>
            <person name="Woyke T."/>
            <person name="Wu D."/>
            <person name="Tindall B."/>
            <person name="Brambilla E."/>
            <person name="Klenk H.-P."/>
            <person name="Eisen J.A."/>
        </authorList>
    </citation>
    <scope>NUCLEOTIDE SEQUENCE [LARGE SCALE GENOMIC DNA]</scope>
    <source>
        <strain evidence="1">DSM 18603</strain>
    </source>
</reference>
<dbReference type="HOGENOM" id="CLU_2717971_0_0_10"/>
<sequence>MNPGQTYHLMPFSQQIEASGSREKLIYKEVFMEAVTFIRLSWTDNAVIKDRQGRYRLCNVNDLVANEPAMPC</sequence>
<evidence type="ECO:0000313" key="2">
    <source>
        <dbReference type="Proteomes" id="UP000002774"/>
    </source>
</evidence>
<dbReference type="Proteomes" id="UP000002774">
    <property type="component" value="Chromosome"/>
</dbReference>
<organism evidence="1 2">
    <name type="scientific">Mucilaginibacter paludis DSM 18603</name>
    <dbReference type="NCBI Taxonomy" id="714943"/>
    <lineage>
        <taxon>Bacteria</taxon>
        <taxon>Pseudomonadati</taxon>
        <taxon>Bacteroidota</taxon>
        <taxon>Sphingobacteriia</taxon>
        <taxon>Sphingobacteriales</taxon>
        <taxon>Sphingobacteriaceae</taxon>
        <taxon>Mucilaginibacter</taxon>
    </lineage>
</organism>
<dbReference type="OrthoDB" id="9979099at2"/>
<dbReference type="EMBL" id="CM001403">
    <property type="protein sequence ID" value="EHQ24557.1"/>
    <property type="molecule type" value="Genomic_DNA"/>
</dbReference>
<name>H1YH55_9SPHI</name>
<dbReference type="AlphaFoldDB" id="H1YH55"/>
<protein>
    <submittedName>
        <fullName evidence="1">Uncharacterized protein</fullName>
    </submittedName>
</protein>